<dbReference type="EMBL" id="BSDP01000001">
    <property type="protein sequence ID" value="GLI27128.1"/>
    <property type="molecule type" value="Genomic_DNA"/>
</dbReference>
<organism evidence="4 5">
    <name type="scientific">Agromyces rhizosphaerae</name>
    <dbReference type="NCBI Taxonomy" id="88374"/>
    <lineage>
        <taxon>Bacteria</taxon>
        <taxon>Bacillati</taxon>
        <taxon>Actinomycetota</taxon>
        <taxon>Actinomycetes</taxon>
        <taxon>Micrococcales</taxon>
        <taxon>Microbacteriaceae</taxon>
        <taxon>Agromyces</taxon>
    </lineage>
</organism>
<gene>
    <name evidence="4" type="ORF">ARHIZOSPH14_13700</name>
</gene>
<evidence type="ECO:0000256" key="2">
    <source>
        <dbReference type="ARBA" id="ARBA00023295"/>
    </source>
</evidence>
<evidence type="ECO:0000259" key="3">
    <source>
        <dbReference type="SMART" id="SM00642"/>
    </source>
</evidence>
<sequence length="441" mass="48588">MWWHVYPLGFVGAERRADAVGGATRHRLAHIEGWLDHLLRLGASGLALGPIFRSETHGYDTVDHFTIDPRLGDDADVDRLFATARARGIRVMLDGVFHHVGRSHPAFTAVLEHGPSAPTASWFRLRWPQGAGEWRPGVEPDYDDFEGHRHLVALDHSEPAVVDHVVDVMCHWLERGASGWRLDAAYAVPTEFWAQVADRVRARHVDVYLMGEVIHGDYAGFVQEGRLDAVTQYELWKAVWSSLNDANMHELAHALGRHREMLETFVPYTFVGNHDVTRIASRLDDPRHLVHSVVLLATLPGTPSVYAGDEHGFVGIKEDRAGGDDAVRPVFPDRPADLAAAGLPLFHRHQELLSVRRRHAWLHAADVRVESVTNDTLVYSCTREAERIVVALSVSPDGVELRAPGAHAVIAGTGHLRPAGAGGALVALPPHGWSVLSARPA</sequence>
<proteinExistence type="predicted"/>
<protein>
    <submittedName>
        <fullName evidence="4">Alpha-amylase</fullName>
    </submittedName>
</protein>
<name>A0A9W6D0B3_9MICO</name>
<evidence type="ECO:0000256" key="1">
    <source>
        <dbReference type="ARBA" id="ARBA00022801"/>
    </source>
</evidence>
<feature type="domain" description="Glycosyl hydrolase family 13 catalytic" evidence="3">
    <location>
        <begin position="4"/>
        <end position="347"/>
    </location>
</feature>
<reference evidence="4" key="1">
    <citation type="submission" date="2022-12" db="EMBL/GenBank/DDBJ databases">
        <title>Reference genome sequencing for broad-spectrum identification of bacterial and archaeal isolates by mass spectrometry.</title>
        <authorList>
            <person name="Sekiguchi Y."/>
            <person name="Tourlousse D.M."/>
        </authorList>
    </citation>
    <scope>NUCLEOTIDE SEQUENCE</scope>
    <source>
        <strain evidence="4">14</strain>
    </source>
</reference>
<keyword evidence="5" id="KW-1185">Reference proteome</keyword>
<keyword evidence="2" id="KW-0326">Glycosidase</keyword>
<dbReference type="Gene3D" id="3.20.20.80">
    <property type="entry name" value="Glycosidases"/>
    <property type="match status" value="1"/>
</dbReference>
<dbReference type="SMART" id="SM00642">
    <property type="entry name" value="Aamy"/>
    <property type="match status" value="1"/>
</dbReference>
<dbReference type="GO" id="GO:0016798">
    <property type="term" value="F:hydrolase activity, acting on glycosyl bonds"/>
    <property type="evidence" value="ECO:0007669"/>
    <property type="project" value="UniProtKB-KW"/>
</dbReference>
<dbReference type="PANTHER" id="PTHR10357">
    <property type="entry name" value="ALPHA-AMYLASE FAMILY MEMBER"/>
    <property type="match status" value="1"/>
</dbReference>
<dbReference type="Pfam" id="PF00128">
    <property type="entry name" value="Alpha-amylase"/>
    <property type="match status" value="1"/>
</dbReference>
<dbReference type="CDD" id="cd11354">
    <property type="entry name" value="AmyAc_bac_CMD_like"/>
    <property type="match status" value="1"/>
</dbReference>
<dbReference type="SUPFAM" id="SSF51445">
    <property type="entry name" value="(Trans)glycosidases"/>
    <property type="match status" value="1"/>
</dbReference>
<evidence type="ECO:0000313" key="5">
    <source>
        <dbReference type="Proteomes" id="UP001144396"/>
    </source>
</evidence>
<accession>A0A9W6D0B3</accession>
<comment type="caution">
    <text evidence="4">The sequence shown here is derived from an EMBL/GenBank/DDBJ whole genome shotgun (WGS) entry which is preliminary data.</text>
</comment>
<dbReference type="InterPro" id="IPR017853">
    <property type="entry name" value="GH"/>
</dbReference>
<dbReference type="Proteomes" id="UP001144396">
    <property type="component" value="Unassembled WGS sequence"/>
</dbReference>
<evidence type="ECO:0000313" key="4">
    <source>
        <dbReference type="EMBL" id="GLI27128.1"/>
    </source>
</evidence>
<keyword evidence="1" id="KW-0378">Hydrolase</keyword>
<dbReference type="InterPro" id="IPR006047">
    <property type="entry name" value="GH13_cat_dom"/>
</dbReference>
<dbReference type="AlphaFoldDB" id="A0A9W6D0B3"/>
<dbReference type="PANTHER" id="PTHR10357:SF210">
    <property type="entry name" value="MALTODEXTRIN GLUCOSIDASE"/>
    <property type="match status" value="1"/>
</dbReference>
<dbReference type="GO" id="GO:0005975">
    <property type="term" value="P:carbohydrate metabolic process"/>
    <property type="evidence" value="ECO:0007669"/>
    <property type="project" value="InterPro"/>
</dbReference>